<sequence>MKLTRLFAIAAIGLCTSCTNNADTESATTDTAAAQPEADLSQLTPEARMVQTAFPNMYMFLEGQDPSFDPANFQETEGGYGEPLPPRFFAPEELEQFKPYLIYNTDSTKAIDLVSYNYIIDKKDGQQVLTGAGPDTEVGIINLQNNMRTRIFFAGPGTVMREGKWIDSSTVMLGGAETLSNTAIKPFLLRINLNEKSVQKFAYADSVKGKL</sequence>
<dbReference type="Proteomes" id="UP000184368">
    <property type="component" value="Unassembled WGS sequence"/>
</dbReference>
<evidence type="ECO:0000313" key="2">
    <source>
        <dbReference type="EMBL" id="SHG05705.1"/>
    </source>
</evidence>
<feature type="signal peptide" evidence="1">
    <location>
        <begin position="1"/>
        <end position="22"/>
    </location>
</feature>
<dbReference type="RefSeq" id="WP_073046479.1">
    <property type="nucleotide sequence ID" value="NZ_FQUO01000017.1"/>
</dbReference>
<evidence type="ECO:0000256" key="1">
    <source>
        <dbReference type="SAM" id="SignalP"/>
    </source>
</evidence>
<dbReference type="AlphaFoldDB" id="A0A1M5GPN3"/>
<reference evidence="2 3" key="1">
    <citation type="submission" date="2016-11" db="EMBL/GenBank/DDBJ databases">
        <authorList>
            <person name="Jaros S."/>
            <person name="Januszkiewicz K."/>
            <person name="Wedrychowicz H."/>
        </authorList>
    </citation>
    <scope>NUCLEOTIDE SEQUENCE [LARGE SCALE GENOMIC DNA]</scope>
    <source>
        <strain evidence="2 3">DSM 26897</strain>
    </source>
</reference>
<evidence type="ECO:0000313" key="3">
    <source>
        <dbReference type="Proteomes" id="UP000184368"/>
    </source>
</evidence>
<feature type="chain" id="PRO_5012431856" evidence="1">
    <location>
        <begin position="23"/>
        <end position="211"/>
    </location>
</feature>
<keyword evidence="1" id="KW-0732">Signal</keyword>
<proteinExistence type="predicted"/>
<dbReference type="EMBL" id="FQUO01000017">
    <property type="protein sequence ID" value="SHG05705.1"/>
    <property type="molecule type" value="Genomic_DNA"/>
</dbReference>
<organism evidence="2 3">
    <name type="scientific">Cnuella takakiae</name>
    <dbReference type="NCBI Taxonomy" id="1302690"/>
    <lineage>
        <taxon>Bacteria</taxon>
        <taxon>Pseudomonadati</taxon>
        <taxon>Bacteroidota</taxon>
        <taxon>Chitinophagia</taxon>
        <taxon>Chitinophagales</taxon>
        <taxon>Chitinophagaceae</taxon>
        <taxon>Cnuella</taxon>
    </lineage>
</organism>
<keyword evidence="3" id="KW-1185">Reference proteome</keyword>
<protein>
    <submittedName>
        <fullName evidence="2">Uncharacterized protein</fullName>
    </submittedName>
</protein>
<gene>
    <name evidence="2" type="ORF">SAMN05444008_1178</name>
</gene>
<dbReference type="OrthoDB" id="660180at2"/>
<name>A0A1M5GPN3_9BACT</name>
<accession>A0A1M5GPN3</accession>